<feature type="transmembrane region" description="Helical" evidence="7">
    <location>
        <begin position="286"/>
        <end position="307"/>
    </location>
</feature>
<evidence type="ECO:0000256" key="6">
    <source>
        <dbReference type="ARBA" id="ARBA00023136"/>
    </source>
</evidence>
<evidence type="ECO:0000256" key="2">
    <source>
        <dbReference type="ARBA" id="ARBA00022448"/>
    </source>
</evidence>
<proteinExistence type="predicted"/>
<feature type="transmembrane region" description="Helical" evidence="7">
    <location>
        <begin position="153"/>
        <end position="172"/>
    </location>
</feature>
<dbReference type="SUPFAM" id="SSF103473">
    <property type="entry name" value="MFS general substrate transporter"/>
    <property type="match status" value="1"/>
</dbReference>
<feature type="transmembrane region" description="Helical" evidence="7">
    <location>
        <begin position="90"/>
        <end position="111"/>
    </location>
</feature>
<protein>
    <recommendedName>
        <fullName evidence="8">Major facilitator superfamily (MFS) profile domain-containing protein</fullName>
    </recommendedName>
</protein>
<sequence length="364" mass="38443">MAGTLLGLFTAAMDMTVVSTSLPRIVASLGGLGLFPWVFTSFMITSTTAVPIVGKLTDLFGRKPFYIAGVAILLLGSVLSGSSQTMEQLIAFRAVQGLGAGMIMGIAFAIVGDVFPPAERGKWSGLMAGVFASASVLGPLIGGALTDHVHWRWVFYINLPLGSVALAVLFFGMPTLRPLARASLDYMGIVLLVATVVPALLALSWAGSRYDWASPEIIGMFIWSAVALAMFIYAELHTEEPLLPMGLFRNRIFAVSAVVTLMTGIAMFGALSYIPLFVQGVIGASATNSGLVTMPMMIAMAISAAITGQIMSRLGRYRLLGVAGLIIMTAGMYLLAQMDANATNFIARRNMVVMGIGLGMSLPL</sequence>
<feature type="transmembrane region" description="Helical" evidence="7">
    <location>
        <begin position="123"/>
        <end position="141"/>
    </location>
</feature>
<dbReference type="Gene3D" id="1.20.1250.20">
    <property type="entry name" value="MFS general substrate transporter like domains"/>
    <property type="match status" value="1"/>
</dbReference>
<dbReference type="PANTHER" id="PTHR23501">
    <property type="entry name" value="MAJOR FACILITATOR SUPERFAMILY"/>
    <property type="match status" value="1"/>
</dbReference>
<accession>A0A0F9AC39</accession>
<evidence type="ECO:0000256" key="4">
    <source>
        <dbReference type="ARBA" id="ARBA00022692"/>
    </source>
</evidence>
<dbReference type="EMBL" id="LAZR01046735">
    <property type="protein sequence ID" value="KKK95835.1"/>
    <property type="molecule type" value="Genomic_DNA"/>
</dbReference>
<keyword evidence="6 7" id="KW-0472">Membrane</keyword>
<evidence type="ECO:0000256" key="1">
    <source>
        <dbReference type="ARBA" id="ARBA00004651"/>
    </source>
</evidence>
<dbReference type="GO" id="GO:0005886">
    <property type="term" value="C:plasma membrane"/>
    <property type="evidence" value="ECO:0007669"/>
    <property type="project" value="UniProtKB-SubCell"/>
</dbReference>
<evidence type="ECO:0000259" key="8">
    <source>
        <dbReference type="PROSITE" id="PS50850"/>
    </source>
</evidence>
<dbReference type="Gene3D" id="1.20.1720.10">
    <property type="entry name" value="Multidrug resistance protein D"/>
    <property type="match status" value="1"/>
</dbReference>
<dbReference type="AlphaFoldDB" id="A0A0F9AC39"/>
<keyword evidence="3" id="KW-1003">Cell membrane</keyword>
<dbReference type="NCBIfam" id="TIGR00711">
    <property type="entry name" value="efflux_EmrB"/>
    <property type="match status" value="1"/>
</dbReference>
<feature type="transmembrane region" description="Helical" evidence="7">
    <location>
        <begin position="217"/>
        <end position="236"/>
    </location>
</feature>
<gene>
    <name evidence="9" type="ORF">LCGC14_2668810</name>
</gene>
<comment type="subcellular location">
    <subcellularLocation>
        <location evidence="1">Cell membrane</location>
        <topology evidence="1">Multi-pass membrane protein</topology>
    </subcellularLocation>
</comment>
<organism evidence="9">
    <name type="scientific">marine sediment metagenome</name>
    <dbReference type="NCBI Taxonomy" id="412755"/>
    <lineage>
        <taxon>unclassified sequences</taxon>
        <taxon>metagenomes</taxon>
        <taxon>ecological metagenomes</taxon>
    </lineage>
</organism>
<dbReference type="InterPro" id="IPR020846">
    <property type="entry name" value="MFS_dom"/>
</dbReference>
<reference evidence="9" key="1">
    <citation type="journal article" date="2015" name="Nature">
        <title>Complex archaea that bridge the gap between prokaryotes and eukaryotes.</title>
        <authorList>
            <person name="Spang A."/>
            <person name="Saw J.H."/>
            <person name="Jorgensen S.L."/>
            <person name="Zaremba-Niedzwiedzka K."/>
            <person name="Martijn J."/>
            <person name="Lind A.E."/>
            <person name="van Eijk R."/>
            <person name="Schleper C."/>
            <person name="Guy L."/>
            <person name="Ettema T.J."/>
        </authorList>
    </citation>
    <scope>NUCLEOTIDE SEQUENCE</scope>
</reference>
<dbReference type="PROSITE" id="PS50850">
    <property type="entry name" value="MFS"/>
    <property type="match status" value="1"/>
</dbReference>
<feature type="transmembrane region" description="Helical" evidence="7">
    <location>
        <begin position="65"/>
        <end position="84"/>
    </location>
</feature>
<dbReference type="FunFam" id="1.20.1720.10:FF:000004">
    <property type="entry name" value="EmrB/QacA family drug resistance transporter"/>
    <property type="match status" value="1"/>
</dbReference>
<evidence type="ECO:0000256" key="3">
    <source>
        <dbReference type="ARBA" id="ARBA00022475"/>
    </source>
</evidence>
<feature type="transmembrane region" description="Helical" evidence="7">
    <location>
        <begin position="319"/>
        <end position="336"/>
    </location>
</feature>
<dbReference type="InterPro" id="IPR011701">
    <property type="entry name" value="MFS"/>
</dbReference>
<feature type="domain" description="Major facilitator superfamily (MFS) profile" evidence="8">
    <location>
        <begin position="1"/>
        <end position="364"/>
    </location>
</feature>
<name>A0A0F9AC39_9ZZZZ</name>
<dbReference type="PANTHER" id="PTHR23501:SF197">
    <property type="entry name" value="COMD"/>
    <property type="match status" value="1"/>
</dbReference>
<dbReference type="Pfam" id="PF07690">
    <property type="entry name" value="MFS_1"/>
    <property type="match status" value="1"/>
</dbReference>
<evidence type="ECO:0000256" key="7">
    <source>
        <dbReference type="SAM" id="Phobius"/>
    </source>
</evidence>
<feature type="transmembrane region" description="Helical" evidence="7">
    <location>
        <begin position="252"/>
        <end position="274"/>
    </location>
</feature>
<evidence type="ECO:0000313" key="9">
    <source>
        <dbReference type="EMBL" id="KKK95835.1"/>
    </source>
</evidence>
<keyword evidence="5 7" id="KW-1133">Transmembrane helix</keyword>
<keyword evidence="2" id="KW-0813">Transport</keyword>
<dbReference type="InterPro" id="IPR036259">
    <property type="entry name" value="MFS_trans_sf"/>
</dbReference>
<dbReference type="InterPro" id="IPR004638">
    <property type="entry name" value="EmrB-like"/>
</dbReference>
<keyword evidence="4 7" id="KW-0812">Transmembrane</keyword>
<feature type="non-terminal residue" evidence="9">
    <location>
        <position position="364"/>
    </location>
</feature>
<comment type="caution">
    <text evidence="9">The sequence shown here is derived from an EMBL/GenBank/DDBJ whole genome shotgun (WGS) entry which is preliminary data.</text>
</comment>
<feature type="transmembrane region" description="Helical" evidence="7">
    <location>
        <begin position="184"/>
        <end position="205"/>
    </location>
</feature>
<dbReference type="GO" id="GO:0022857">
    <property type="term" value="F:transmembrane transporter activity"/>
    <property type="evidence" value="ECO:0007669"/>
    <property type="project" value="InterPro"/>
</dbReference>
<evidence type="ECO:0000256" key="5">
    <source>
        <dbReference type="ARBA" id="ARBA00022989"/>
    </source>
</evidence>